<evidence type="ECO:0000313" key="3">
    <source>
        <dbReference type="Proteomes" id="UP001165269"/>
    </source>
</evidence>
<dbReference type="Proteomes" id="UP001165269">
    <property type="component" value="Unassembled WGS sequence"/>
</dbReference>
<name>A0ABS9YJM3_9ACTN</name>
<keyword evidence="1" id="KW-1133">Transmembrane helix</keyword>
<gene>
    <name evidence="2" type="ORF">MQP27_37540</name>
</gene>
<organism evidence="2 3">
    <name type="scientific">Streptomyces cylindrosporus</name>
    <dbReference type="NCBI Taxonomy" id="2927583"/>
    <lineage>
        <taxon>Bacteria</taxon>
        <taxon>Bacillati</taxon>
        <taxon>Actinomycetota</taxon>
        <taxon>Actinomycetes</taxon>
        <taxon>Kitasatosporales</taxon>
        <taxon>Streptomycetaceae</taxon>
        <taxon>Streptomyces</taxon>
    </lineage>
</organism>
<keyword evidence="3" id="KW-1185">Reference proteome</keyword>
<sequence length="126" mass="13362">MLKSRAGVSYATLAQRTGASRSALHRYCSGAKVPIGFGPVHAFGTACGATHEELREAHRLWALADAGRCATAPGAEPAEDQPVTDSSVPWRWVLRGAAAVIAFTAAFTAAVTVLRGRQPRMPLHIR</sequence>
<comment type="caution">
    <text evidence="2">The sequence shown here is derived from an EMBL/GenBank/DDBJ whole genome shotgun (WGS) entry which is preliminary data.</text>
</comment>
<dbReference type="EMBL" id="JALDAY010000013">
    <property type="protein sequence ID" value="MCI3276791.1"/>
    <property type="molecule type" value="Genomic_DNA"/>
</dbReference>
<feature type="transmembrane region" description="Helical" evidence="1">
    <location>
        <begin position="92"/>
        <end position="114"/>
    </location>
</feature>
<evidence type="ECO:0000313" key="2">
    <source>
        <dbReference type="EMBL" id="MCI3276791.1"/>
    </source>
</evidence>
<reference evidence="2" key="1">
    <citation type="submission" date="2022-03" db="EMBL/GenBank/DDBJ databases">
        <title>Streptomyces 7R015 and 7R016 isolated from Barleria lupulina in Thailand.</title>
        <authorList>
            <person name="Kanchanasin P."/>
            <person name="Phongsopitanun W."/>
            <person name="Tanasupawat S."/>
        </authorList>
    </citation>
    <scope>NUCLEOTIDE SEQUENCE</scope>
    <source>
        <strain evidence="2">7R015</strain>
    </source>
</reference>
<keyword evidence="1" id="KW-0812">Transmembrane</keyword>
<accession>A0ABS9YJM3</accession>
<dbReference type="Pfam" id="PF13560">
    <property type="entry name" value="HTH_31"/>
    <property type="match status" value="1"/>
</dbReference>
<proteinExistence type="predicted"/>
<evidence type="ECO:0000256" key="1">
    <source>
        <dbReference type="SAM" id="Phobius"/>
    </source>
</evidence>
<keyword evidence="1" id="KW-0472">Membrane</keyword>
<protein>
    <submittedName>
        <fullName evidence="2">Helix-turn-helix domain-containing protein</fullName>
    </submittedName>
</protein>